<dbReference type="PANTHER" id="PTHR24177">
    <property type="entry name" value="CASKIN"/>
    <property type="match status" value="1"/>
</dbReference>
<protein>
    <recommendedName>
        <fullName evidence="2">PGG domain-containing protein</fullName>
    </recommendedName>
</protein>
<keyword evidence="1" id="KW-0472">Membrane</keyword>
<dbReference type="Proteomes" id="UP001459277">
    <property type="component" value="Unassembled WGS sequence"/>
</dbReference>
<evidence type="ECO:0000313" key="3">
    <source>
        <dbReference type="EMBL" id="KAL0007989.1"/>
    </source>
</evidence>
<accession>A0AAW2DEG1</accession>
<evidence type="ECO:0000313" key="4">
    <source>
        <dbReference type="Proteomes" id="UP001459277"/>
    </source>
</evidence>
<comment type="caution">
    <text evidence="3">The sequence shown here is derived from an EMBL/GenBank/DDBJ whole genome shotgun (WGS) entry which is preliminary data.</text>
</comment>
<sequence length="161" mass="17585">MKETATSCTVVGALIVTIMFAAAITVPGGNNQDTGLPMFLDKKVFMLFIISDALSLLSASTSLLMFLSVLTSRYAEEDFLRSLPRKMIIGLSTLIFSIATMMITFCASLFIILQGKSWVVIPVICLASVPVALFAWMQFRLLIDMVISTYGSRILDKKPGS</sequence>
<proteinExistence type="predicted"/>
<keyword evidence="1" id="KW-0812">Transmembrane</keyword>
<reference evidence="3 4" key="1">
    <citation type="submission" date="2024-01" db="EMBL/GenBank/DDBJ databases">
        <title>A telomere-to-telomere, gap-free genome of sweet tea (Lithocarpus litseifolius).</title>
        <authorList>
            <person name="Zhou J."/>
        </authorList>
    </citation>
    <scope>NUCLEOTIDE SEQUENCE [LARGE SCALE GENOMIC DNA]</scope>
    <source>
        <strain evidence="3">Zhou-2022a</strain>
        <tissue evidence="3">Leaf</tissue>
    </source>
</reference>
<evidence type="ECO:0000259" key="2">
    <source>
        <dbReference type="Pfam" id="PF13962"/>
    </source>
</evidence>
<feature type="transmembrane region" description="Helical" evidence="1">
    <location>
        <begin position="45"/>
        <end position="67"/>
    </location>
</feature>
<feature type="transmembrane region" description="Helical" evidence="1">
    <location>
        <begin position="119"/>
        <end position="143"/>
    </location>
</feature>
<dbReference type="GO" id="GO:0016020">
    <property type="term" value="C:membrane"/>
    <property type="evidence" value="ECO:0007669"/>
    <property type="project" value="TreeGrafter"/>
</dbReference>
<feature type="transmembrane region" description="Helical" evidence="1">
    <location>
        <begin position="88"/>
        <end position="113"/>
    </location>
</feature>
<organism evidence="3 4">
    <name type="scientific">Lithocarpus litseifolius</name>
    <dbReference type="NCBI Taxonomy" id="425828"/>
    <lineage>
        <taxon>Eukaryota</taxon>
        <taxon>Viridiplantae</taxon>
        <taxon>Streptophyta</taxon>
        <taxon>Embryophyta</taxon>
        <taxon>Tracheophyta</taxon>
        <taxon>Spermatophyta</taxon>
        <taxon>Magnoliopsida</taxon>
        <taxon>eudicotyledons</taxon>
        <taxon>Gunneridae</taxon>
        <taxon>Pentapetalae</taxon>
        <taxon>rosids</taxon>
        <taxon>fabids</taxon>
        <taxon>Fagales</taxon>
        <taxon>Fagaceae</taxon>
        <taxon>Lithocarpus</taxon>
    </lineage>
</organism>
<dbReference type="InterPro" id="IPR026961">
    <property type="entry name" value="PGG_dom"/>
</dbReference>
<dbReference type="AlphaFoldDB" id="A0AAW2DEG1"/>
<dbReference type="Pfam" id="PF13962">
    <property type="entry name" value="PGG"/>
    <property type="match status" value="1"/>
</dbReference>
<keyword evidence="1" id="KW-1133">Transmembrane helix</keyword>
<gene>
    <name evidence="3" type="ORF">SO802_009491</name>
</gene>
<keyword evidence="4" id="KW-1185">Reference proteome</keyword>
<dbReference type="PANTHER" id="PTHR24177:SF329">
    <property type="entry name" value="ANKYRIN REPEAT PROTEIN"/>
    <property type="match status" value="1"/>
</dbReference>
<evidence type="ECO:0000256" key="1">
    <source>
        <dbReference type="SAM" id="Phobius"/>
    </source>
</evidence>
<dbReference type="EMBL" id="JAZDWU010000003">
    <property type="protein sequence ID" value="KAL0007989.1"/>
    <property type="molecule type" value="Genomic_DNA"/>
</dbReference>
<name>A0AAW2DEG1_9ROSI</name>
<feature type="domain" description="PGG" evidence="2">
    <location>
        <begin position="1"/>
        <end position="111"/>
    </location>
</feature>